<dbReference type="CDD" id="cd07324">
    <property type="entry name" value="M48C_Oma1-like"/>
    <property type="match status" value="1"/>
</dbReference>
<gene>
    <name evidence="9" type="ORF">FRF71_05765</name>
</gene>
<keyword evidence="2 9" id="KW-0645">Protease</keyword>
<dbReference type="OrthoDB" id="9814887at2"/>
<keyword evidence="4" id="KW-0378">Hydrolase</keyword>
<evidence type="ECO:0000259" key="8">
    <source>
        <dbReference type="Pfam" id="PF01435"/>
    </source>
</evidence>
<dbReference type="GO" id="GO:0051603">
    <property type="term" value="P:proteolysis involved in protein catabolic process"/>
    <property type="evidence" value="ECO:0007669"/>
    <property type="project" value="TreeGrafter"/>
</dbReference>
<feature type="domain" description="Peptidase M48" evidence="8">
    <location>
        <begin position="32"/>
        <end position="222"/>
    </location>
</feature>
<evidence type="ECO:0000313" key="9">
    <source>
        <dbReference type="EMBL" id="QEA15681.1"/>
    </source>
</evidence>
<keyword evidence="10" id="KW-1185">Reference proteome</keyword>
<dbReference type="SUPFAM" id="SSF48452">
    <property type="entry name" value="TPR-like"/>
    <property type="match status" value="1"/>
</dbReference>
<dbReference type="Gene3D" id="3.30.2010.10">
    <property type="entry name" value="Metalloproteases ('zincins'), catalytic domain"/>
    <property type="match status" value="1"/>
</dbReference>
<dbReference type="EMBL" id="CP042345">
    <property type="protein sequence ID" value="QEA15681.1"/>
    <property type="molecule type" value="Genomic_DNA"/>
</dbReference>
<dbReference type="InterPro" id="IPR051156">
    <property type="entry name" value="Mito/Outer_Membr_Metalloprot"/>
</dbReference>
<dbReference type="PANTHER" id="PTHR22726:SF1">
    <property type="entry name" value="METALLOENDOPEPTIDASE OMA1, MITOCHONDRIAL"/>
    <property type="match status" value="1"/>
</dbReference>
<dbReference type="InterPro" id="IPR001915">
    <property type="entry name" value="Peptidase_M48"/>
</dbReference>
<evidence type="ECO:0000256" key="1">
    <source>
        <dbReference type="ARBA" id="ARBA00001947"/>
    </source>
</evidence>
<dbReference type="KEGG" id="ngf:FRF71_05765"/>
<feature type="signal peptide" evidence="7">
    <location>
        <begin position="1"/>
        <end position="23"/>
    </location>
</feature>
<sequence length="450" mass="48393">MRILARLLALIAAWSLTIQPAAAQSILRDAETEALLHDMAAPLIAAAGLNPNNVDVVVINDPSLNAFVAGGQVVYLHSGLLNAASTANEVQGVIAHELGHITGGHVISDGGSKAAGNISILSLLLGVAAAAAGAGDAAIGVIMAGQQAALGKYLSFSRAQESTADAAGAQFLSKAGITGRGSVEFFKKLQNMEFRYGYTRTPDNEFYRTHPMTGDRIATLQDTYERDPAYNNPLDPKLEARFQRAKAKLFGYLGEPAQVMRTYPETMTDIPARYARAYAWHRQAFPEKALAEADALLAKAPNDPYFLELKGQILLETGKPAEALDALRRATELSGNQPLIATIFGHALIATENPQNFAEAQQVLKNAVARDRENPFAWYQLGVVYAANGDLARAHLASAEQQVMNWQMPQALRSAEAAEAQLPKGSPDWLRAQDIAMQARAAIERANKRK</sequence>
<dbReference type="InterPro" id="IPR011990">
    <property type="entry name" value="TPR-like_helical_dom_sf"/>
</dbReference>
<dbReference type="PANTHER" id="PTHR22726">
    <property type="entry name" value="METALLOENDOPEPTIDASE OMA1"/>
    <property type="match status" value="1"/>
</dbReference>
<comment type="cofactor">
    <cofactor evidence="1">
        <name>Zn(2+)</name>
        <dbReference type="ChEBI" id="CHEBI:29105"/>
    </cofactor>
</comment>
<feature type="chain" id="PRO_5022871306" evidence="7">
    <location>
        <begin position="24"/>
        <end position="450"/>
    </location>
</feature>
<keyword evidence="6 9" id="KW-0482">Metalloprotease</keyword>
<evidence type="ECO:0000256" key="6">
    <source>
        <dbReference type="ARBA" id="ARBA00023049"/>
    </source>
</evidence>
<evidence type="ECO:0000256" key="2">
    <source>
        <dbReference type="ARBA" id="ARBA00022670"/>
    </source>
</evidence>
<keyword evidence="5" id="KW-0862">Zinc</keyword>
<dbReference type="RefSeq" id="WP_147089659.1">
    <property type="nucleotide sequence ID" value="NZ_BAABJD010000001.1"/>
</dbReference>
<dbReference type="GO" id="GO:0016020">
    <property type="term" value="C:membrane"/>
    <property type="evidence" value="ECO:0007669"/>
    <property type="project" value="TreeGrafter"/>
</dbReference>
<evidence type="ECO:0000256" key="7">
    <source>
        <dbReference type="SAM" id="SignalP"/>
    </source>
</evidence>
<keyword evidence="7" id="KW-0732">Signal</keyword>
<protein>
    <submittedName>
        <fullName evidence="9">M48 family metalloprotease</fullName>
    </submittedName>
</protein>
<dbReference type="GO" id="GO:0046872">
    <property type="term" value="F:metal ion binding"/>
    <property type="evidence" value="ECO:0007669"/>
    <property type="project" value="UniProtKB-KW"/>
</dbReference>
<keyword evidence="3" id="KW-0479">Metal-binding</keyword>
<evidence type="ECO:0000256" key="5">
    <source>
        <dbReference type="ARBA" id="ARBA00022833"/>
    </source>
</evidence>
<reference evidence="9 10" key="1">
    <citation type="journal article" date="2013" name="J. Microbiol. Biotechnol.">
        <title>Novosphingobium ginsenosidimutans sp. nov., with the ability to convert ginsenoside.</title>
        <authorList>
            <person name="Kim J.K."/>
            <person name="He D."/>
            <person name="Liu Q.M."/>
            <person name="Park H.Y."/>
            <person name="Jung M.S."/>
            <person name="Yoon M.H."/>
            <person name="Kim S.C."/>
            <person name="Im W.T."/>
        </authorList>
    </citation>
    <scope>NUCLEOTIDE SEQUENCE [LARGE SCALE GENOMIC DNA]</scope>
    <source>
        <strain evidence="9 10">FW-6</strain>
    </source>
</reference>
<dbReference type="Gene3D" id="1.25.40.10">
    <property type="entry name" value="Tetratricopeptide repeat domain"/>
    <property type="match status" value="1"/>
</dbReference>
<organism evidence="9 10">
    <name type="scientific">Novosphingobium ginsenosidimutans</name>
    <dbReference type="NCBI Taxonomy" id="1176536"/>
    <lineage>
        <taxon>Bacteria</taxon>
        <taxon>Pseudomonadati</taxon>
        <taxon>Pseudomonadota</taxon>
        <taxon>Alphaproteobacteria</taxon>
        <taxon>Sphingomonadales</taxon>
        <taxon>Sphingomonadaceae</taxon>
        <taxon>Novosphingobium</taxon>
    </lineage>
</organism>
<proteinExistence type="predicted"/>
<accession>A0A5B8S2K4</accession>
<evidence type="ECO:0000256" key="3">
    <source>
        <dbReference type="ARBA" id="ARBA00022723"/>
    </source>
</evidence>
<dbReference type="Pfam" id="PF01435">
    <property type="entry name" value="Peptidase_M48"/>
    <property type="match status" value="1"/>
</dbReference>
<dbReference type="GO" id="GO:0004222">
    <property type="term" value="F:metalloendopeptidase activity"/>
    <property type="evidence" value="ECO:0007669"/>
    <property type="project" value="InterPro"/>
</dbReference>
<evidence type="ECO:0000313" key="10">
    <source>
        <dbReference type="Proteomes" id="UP000321172"/>
    </source>
</evidence>
<name>A0A5B8S2K4_9SPHN</name>
<dbReference type="AlphaFoldDB" id="A0A5B8S2K4"/>
<dbReference type="Proteomes" id="UP000321172">
    <property type="component" value="Chromosome"/>
</dbReference>
<evidence type="ECO:0000256" key="4">
    <source>
        <dbReference type="ARBA" id="ARBA00022801"/>
    </source>
</evidence>